<dbReference type="GO" id="GO:0036503">
    <property type="term" value="P:ERAD pathway"/>
    <property type="evidence" value="ECO:0007669"/>
    <property type="project" value="TreeGrafter"/>
</dbReference>
<proteinExistence type="inferred from homology"/>
<evidence type="ECO:0000313" key="2">
    <source>
        <dbReference type="EMBL" id="KAK9813761.1"/>
    </source>
</evidence>
<dbReference type="Gene3D" id="1.25.40.10">
    <property type="entry name" value="Tetratricopeptide repeat domain"/>
    <property type="match status" value="2"/>
</dbReference>
<gene>
    <name evidence="2" type="ORF">WJX73_007841</name>
</gene>
<dbReference type="PANTHER" id="PTHR11102:SF147">
    <property type="entry name" value="SEL1L ADAPTOR SUBUNIT OF ERAD E3 UBIQUITIN LIGASE"/>
    <property type="match status" value="1"/>
</dbReference>
<evidence type="ECO:0008006" key="4">
    <source>
        <dbReference type="Google" id="ProtNLM"/>
    </source>
</evidence>
<dbReference type="SMART" id="SM00671">
    <property type="entry name" value="SEL1"/>
    <property type="match status" value="8"/>
</dbReference>
<dbReference type="GO" id="GO:0005789">
    <property type="term" value="C:endoplasmic reticulum membrane"/>
    <property type="evidence" value="ECO:0007669"/>
    <property type="project" value="TreeGrafter"/>
</dbReference>
<dbReference type="AlphaFoldDB" id="A0AAW1PJQ9"/>
<dbReference type="InterPro" id="IPR050767">
    <property type="entry name" value="Sel1_AlgK"/>
</dbReference>
<dbReference type="InterPro" id="IPR011990">
    <property type="entry name" value="TPR-like_helical_dom_sf"/>
</dbReference>
<keyword evidence="3" id="KW-1185">Reference proteome</keyword>
<organism evidence="2 3">
    <name type="scientific">Symbiochloris irregularis</name>
    <dbReference type="NCBI Taxonomy" id="706552"/>
    <lineage>
        <taxon>Eukaryota</taxon>
        <taxon>Viridiplantae</taxon>
        <taxon>Chlorophyta</taxon>
        <taxon>core chlorophytes</taxon>
        <taxon>Trebouxiophyceae</taxon>
        <taxon>Trebouxiales</taxon>
        <taxon>Trebouxiaceae</taxon>
        <taxon>Symbiochloris</taxon>
    </lineage>
</organism>
<comment type="similarity">
    <text evidence="1">Belongs to the sel-1 family.</text>
</comment>
<reference evidence="2 3" key="1">
    <citation type="journal article" date="2024" name="Nat. Commun.">
        <title>Phylogenomics reveals the evolutionary origins of lichenization in chlorophyte algae.</title>
        <authorList>
            <person name="Puginier C."/>
            <person name="Libourel C."/>
            <person name="Otte J."/>
            <person name="Skaloud P."/>
            <person name="Haon M."/>
            <person name="Grisel S."/>
            <person name="Petersen M."/>
            <person name="Berrin J.G."/>
            <person name="Delaux P.M."/>
            <person name="Dal Grande F."/>
            <person name="Keller J."/>
        </authorList>
    </citation>
    <scope>NUCLEOTIDE SEQUENCE [LARGE SCALE GENOMIC DNA]</scope>
    <source>
        <strain evidence="2 3">SAG 2036</strain>
    </source>
</reference>
<dbReference type="InterPro" id="IPR006597">
    <property type="entry name" value="Sel1-like"/>
</dbReference>
<comment type="caution">
    <text evidence="2">The sequence shown here is derived from an EMBL/GenBank/DDBJ whole genome shotgun (WGS) entry which is preliminary data.</text>
</comment>
<sequence length="645" mass="70080">MRLLAALGVVALLAAVCIGYGVGQVWVLTTGTQQLQAIRQQAQAARQAQSLQDNHQLSADYILQTMRIPSEFEEPDEPELATEQEHEPLQQIILTTEELLGLSEKLFLNATSRDIPAALQQLQQVAAALDLELPKERHQRTLVWQDSQPLPEELPLPDSHPSNLPIQTAEVEAAGTAVYFLSALLATGIVHPLLARNDSAAVELAHMAARAGSLLANCALMDRYEHGRGVPKSCRESLRRAREVADVLVHQQDLQGEPEPLQAGPYLRARWRDADYSSPYAAGMRAMDQDKLSEVLLPVGGFGTLELPLGGALNDWSWLTPAALAAEPQRVLGLLHQAAQDGDAHALANLGHMQMSGLYLPQNATEARILLLTAAELGSASAFNGLGVMHMQGIGVPVNYTRARHLFEMGASMDEPNCFFNLGILHSGGLGTEVDHAQALLLLQSAFELHHWRAPYQLAIMYEQGFGVPRNCSAALEYLHIFLAERTGWVYDMLSAVDAIDSGDAFGALVRMAMVAEQGSSLAQANLGWMLAHGQGYNASDRRDLALELHLRAGANPHLPQELVEAGLLLHADGELERSASLWEVAASRGDVEGQYLTGWLAEQGVLGTVDLSLAKERYRQAVAMSIDEHEAIAPFLALMALHIK</sequence>
<dbReference type="PANTHER" id="PTHR11102">
    <property type="entry name" value="SEL-1-LIKE PROTEIN"/>
    <property type="match status" value="1"/>
</dbReference>
<protein>
    <recommendedName>
        <fullName evidence="4">Sel1 repeat family protein</fullName>
    </recommendedName>
</protein>
<dbReference type="EMBL" id="JALJOQ010000003">
    <property type="protein sequence ID" value="KAK9813761.1"/>
    <property type="molecule type" value="Genomic_DNA"/>
</dbReference>
<dbReference type="Proteomes" id="UP001465755">
    <property type="component" value="Unassembled WGS sequence"/>
</dbReference>
<dbReference type="Pfam" id="PF08238">
    <property type="entry name" value="Sel1"/>
    <property type="match status" value="7"/>
</dbReference>
<evidence type="ECO:0000256" key="1">
    <source>
        <dbReference type="ARBA" id="ARBA00038101"/>
    </source>
</evidence>
<evidence type="ECO:0000313" key="3">
    <source>
        <dbReference type="Proteomes" id="UP001465755"/>
    </source>
</evidence>
<dbReference type="SUPFAM" id="SSF81901">
    <property type="entry name" value="HCP-like"/>
    <property type="match status" value="2"/>
</dbReference>
<accession>A0AAW1PJQ9</accession>
<name>A0AAW1PJQ9_9CHLO</name>